<protein>
    <recommendedName>
        <fullName evidence="3">Retrotransposon gag domain-containing protein</fullName>
    </recommendedName>
</protein>
<dbReference type="PANTHER" id="PTHR47481">
    <property type="match status" value="1"/>
</dbReference>
<dbReference type="EMBL" id="JARKNE010000004">
    <property type="protein sequence ID" value="KAK5836692.1"/>
    <property type="molecule type" value="Genomic_DNA"/>
</dbReference>
<evidence type="ECO:0008006" key="3">
    <source>
        <dbReference type="Google" id="ProtNLM"/>
    </source>
</evidence>
<dbReference type="PANTHER" id="PTHR47481:SF10">
    <property type="entry name" value="COPIA-LIKE POLYPROTEIN_RETROTRANSPOSON"/>
    <property type="match status" value="1"/>
</dbReference>
<name>A0ABR0QCL6_GOSAR</name>
<gene>
    <name evidence="1" type="ORF">PVK06_012491</name>
</gene>
<proteinExistence type="predicted"/>
<sequence length="279" mass="31212">MMLDAHTACDVWNTATRLFAAVVGAKLSRISHDLHSLKKSNLSIKEYVAKIQNTCALIKAFESWILEGKKVEIVFTCLPLKFDIMLTLPSFSFETLAFQRLVNMLLEYEMRQMRTVQELSIHANLVESVPSPPIVNSVRGGHPPSGDRGKGFRSSIQCQICSRFVYLAQQCYYCYNRYYNVGSMALRHSLEEIFVLRLTCLGSTRVSNPFVVFDDGFGHNAAEPRLQFGPGYVSSPLALGRTHDLALLLPLLLLLGLDLLLLGRINMTIILVSPCVPDV</sequence>
<accession>A0ABR0QCL6</accession>
<organism evidence="1 2">
    <name type="scientific">Gossypium arboreum</name>
    <name type="common">Tree cotton</name>
    <name type="synonym">Gossypium nanking</name>
    <dbReference type="NCBI Taxonomy" id="29729"/>
    <lineage>
        <taxon>Eukaryota</taxon>
        <taxon>Viridiplantae</taxon>
        <taxon>Streptophyta</taxon>
        <taxon>Embryophyta</taxon>
        <taxon>Tracheophyta</taxon>
        <taxon>Spermatophyta</taxon>
        <taxon>Magnoliopsida</taxon>
        <taxon>eudicotyledons</taxon>
        <taxon>Gunneridae</taxon>
        <taxon>Pentapetalae</taxon>
        <taxon>rosids</taxon>
        <taxon>malvids</taxon>
        <taxon>Malvales</taxon>
        <taxon>Malvaceae</taxon>
        <taxon>Malvoideae</taxon>
        <taxon>Gossypium</taxon>
    </lineage>
</organism>
<keyword evidence="2" id="KW-1185">Reference proteome</keyword>
<evidence type="ECO:0000313" key="1">
    <source>
        <dbReference type="EMBL" id="KAK5836692.1"/>
    </source>
</evidence>
<comment type="caution">
    <text evidence="1">The sequence shown here is derived from an EMBL/GenBank/DDBJ whole genome shotgun (WGS) entry which is preliminary data.</text>
</comment>
<reference evidence="1 2" key="1">
    <citation type="submission" date="2023-03" db="EMBL/GenBank/DDBJ databases">
        <title>WGS of Gossypium arboreum.</title>
        <authorList>
            <person name="Yu D."/>
        </authorList>
    </citation>
    <scope>NUCLEOTIDE SEQUENCE [LARGE SCALE GENOMIC DNA]</scope>
    <source>
        <tissue evidence="1">Leaf</tissue>
    </source>
</reference>
<dbReference type="Proteomes" id="UP001358586">
    <property type="component" value="Chromosome 4"/>
</dbReference>
<evidence type="ECO:0000313" key="2">
    <source>
        <dbReference type="Proteomes" id="UP001358586"/>
    </source>
</evidence>